<feature type="compositionally biased region" description="Basic and acidic residues" evidence="5">
    <location>
        <begin position="726"/>
        <end position="737"/>
    </location>
</feature>
<dbReference type="OrthoDB" id="6270329at2759"/>
<dbReference type="PROSITE" id="PS51745">
    <property type="entry name" value="PB1"/>
    <property type="match status" value="1"/>
</dbReference>
<evidence type="ECO:0000256" key="1">
    <source>
        <dbReference type="ARBA" id="ARBA00023015"/>
    </source>
</evidence>
<dbReference type="SUPFAM" id="SSF54277">
    <property type="entry name" value="CAD &amp; PB1 domains"/>
    <property type="match status" value="1"/>
</dbReference>
<reference evidence="8 9" key="1">
    <citation type="submission" date="2019-11" db="EMBL/GenBank/DDBJ databases">
        <title>Whole genome sequence of Oryza granulata.</title>
        <authorList>
            <person name="Li W."/>
        </authorList>
    </citation>
    <scope>NUCLEOTIDE SEQUENCE [LARGE SCALE GENOMIC DNA]</scope>
    <source>
        <strain evidence="9">cv. Menghai</strain>
        <tissue evidence="8">Leaf</tissue>
    </source>
</reference>
<comment type="caution">
    <text evidence="8">The sequence shown here is derived from an EMBL/GenBank/DDBJ whole genome shotgun (WGS) entry which is preliminary data.</text>
</comment>
<dbReference type="Pfam" id="PF22922">
    <property type="entry name" value="GAF_NLP"/>
    <property type="match status" value="1"/>
</dbReference>
<feature type="region of interest" description="Disordered" evidence="5">
    <location>
        <begin position="63"/>
        <end position="85"/>
    </location>
</feature>
<evidence type="ECO:0000259" key="6">
    <source>
        <dbReference type="PROSITE" id="PS51519"/>
    </source>
</evidence>
<evidence type="ECO:0000256" key="4">
    <source>
        <dbReference type="ARBA" id="ARBA00023242"/>
    </source>
</evidence>
<dbReference type="GO" id="GO:0003677">
    <property type="term" value="F:DNA binding"/>
    <property type="evidence" value="ECO:0007669"/>
    <property type="project" value="UniProtKB-KW"/>
</dbReference>
<feature type="region of interest" description="Disordered" evidence="5">
    <location>
        <begin position="721"/>
        <end position="787"/>
    </location>
</feature>
<dbReference type="Pfam" id="PF02042">
    <property type="entry name" value="RWP-RK"/>
    <property type="match status" value="1"/>
</dbReference>
<dbReference type="EMBL" id="SPHZ02000010">
    <property type="protein sequence ID" value="KAF0896143.1"/>
    <property type="molecule type" value="Genomic_DNA"/>
</dbReference>
<protein>
    <recommendedName>
        <fullName evidence="10">RWP-RK domain-containing protein</fullName>
    </recommendedName>
</protein>
<evidence type="ECO:0000259" key="7">
    <source>
        <dbReference type="PROSITE" id="PS51745"/>
    </source>
</evidence>
<keyword evidence="9" id="KW-1185">Reference proteome</keyword>
<dbReference type="PANTHER" id="PTHR32002:SF45">
    <property type="entry name" value="PB1 DOMAIN-CONTAINING PROTEIN"/>
    <property type="match status" value="1"/>
</dbReference>
<gene>
    <name evidence="8" type="ORF">E2562_019640</name>
</gene>
<name>A0A6G1C970_9ORYZ</name>
<dbReference type="InterPro" id="IPR053793">
    <property type="entry name" value="PB1-like"/>
</dbReference>
<sequence>MDGAATPECRDGDPVPDMDMLMLSSAFDGLESYTELVAGPSVADSIFSALSFPPVQQLLHISPSSPAMNSKQDDASITEKGTSDCSAGLASGEPVAVGMPAVLKPFDGVTLMERMLRALAVLKEASSSEAILVQVWMPVRNGEQQVLTTSDQPFLLDQKLTGYREVSRQFAFSAEEGPGLLPGLPGRVFISGMPEWTSNVMYYHNSEYLRADYAMRHEVRGSLAMPVFKSSGGPCCAVLEVVMTREKDNFCLEMVNVSNALRSVQLTTVSTRRHSQSYTRNQKLAFMEIFDVLRAVCQTHLLPLALAWIPVCKRDAHLSAEYGNQGAKFGTRNKEVLCIHESACYVNDTRMHDFVQVCAEHPLEKGQGVAGNAFLSNNPFFSSDVKDYAMHAYPLANHARKFGLHAAVAIRLRSTYTGSDDYVLEFFLPVLCKGGEEQQLLLDSISATMQKVCKSLRTVSDAELKEDATTKPSNENGSGTRCSSPVSLIYSGQHIDVSNEIKTDMPLGYQIESIDVQLADKKSTNKLICSNASDGEKRRSSTEKSVSLSVLQQYFSGSLKDAAKSIGVSPTTLKRICRQHGISRWPSRKIKKVNRSLWKIQNVISSVHGVEGVLKYDPSTGCLVSSVSPSIGPVLMNVEHNGSDSLPIESEFHLNFKPDRDAYQRDHLGQDALHDVQNGQNGEIDFDMDDGGNSHSTRTLNEPLCEDMSNGLYAASEMTSSAKTGIRTERLEHEPGLRDSFSTPQQYRMESETDKSNKNVEQSLLSSSSMTDCSSGSASSGGTFKSIKSQSVNESDTTIVVKATYKNDTIRFKLLPSMKYEQLLKEIVKRLKLSVGTFHLKYKDDEGDWVILASDADLQECLDILDTTRLHILKLQVKDVVCPTGSSSGSCSNVRSIS</sequence>
<dbReference type="PROSITE" id="PS51519">
    <property type="entry name" value="RWP_RK"/>
    <property type="match status" value="1"/>
</dbReference>
<dbReference type="InterPro" id="IPR003035">
    <property type="entry name" value="RWP-RK_dom"/>
</dbReference>
<evidence type="ECO:0000313" key="8">
    <source>
        <dbReference type="EMBL" id="KAF0896143.1"/>
    </source>
</evidence>
<feature type="compositionally biased region" description="Low complexity" evidence="5">
    <location>
        <begin position="763"/>
        <end position="786"/>
    </location>
</feature>
<keyword evidence="4" id="KW-0539">Nucleus</keyword>
<evidence type="ECO:0000313" key="9">
    <source>
        <dbReference type="Proteomes" id="UP000479710"/>
    </source>
</evidence>
<dbReference type="Gene3D" id="3.10.20.90">
    <property type="entry name" value="Phosphatidylinositol 3-kinase Catalytic Subunit, Chain A, domain 1"/>
    <property type="match status" value="1"/>
</dbReference>
<dbReference type="Pfam" id="PF00564">
    <property type="entry name" value="PB1"/>
    <property type="match status" value="1"/>
</dbReference>
<feature type="domain" description="PB1" evidence="7">
    <location>
        <begin position="798"/>
        <end position="880"/>
    </location>
</feature>
<evidence type="ECO:0008006" key="10">
    <source>
        <dbReference type="Google" id="ProtNLM"/>
    </source>
</evidence>
<dbReference type="Proteomes" id="UP000479710">
    <property type="component" value="Unassembled WGS sequence"/>
</dbReference>
<evidence type="ECO:0000256" key="5">
    <source>
        <dbReference type="SAM" id="MobiDB-lite"/>
    </source>
</evidence>
<dbReference type="InterPro" id="IPR000270">
    <property type="entry name" value="PB1_dom"/>
</dbReference>
<dbReference type="AlphaFoldDB" id="A0A6G1C970"/>
<feature type="compositionally biased region" description="Basic and acidic residues" evidence="5">
    <location>
        <begin position="749"/>
        <end position="758"/>
    </location>
</feature>
<accession>A0A6G1C970</accession>
<dbReference type="GO" id="GO:0003700">
    <property type="term" value="F:DNA-binding transcription factor activity"/>
    <property type="evidence" value="ECO:0007669"/>
    <property type="project" value="InterPro"/>
</dbReference>
<feature type="domain" description="RWP-RK" evidence="6">
    <location>
        <begin position="532"/>
        <end position="613"/>
    </location>
</feature>
<dbReference type="SMART" id="SM00666">
    <property type="entry name" value="PB1"/>
    <property type="match status" value="1"/>
</dbReference>
<keyword evidence="2" id="KW-0238">DNA-binding</keyword>
<keyword evidence="3" id="KW-0804">Transcription</keyword>
<feature type="compositionally biased region" description="Polar residues" evidence="5">
    <location>
        <begin position="470"/>
        <end position="483"/>
    </location>
</feature>
<feature type="region of interest" description="Disordered" evidence="5">
    <location>
        <begin position="464"/>
        <end position="483"/>
    </location>
</feature>
<evidence type="ECO:0000256" key="3">
    <source>
        <dbReference type="ARBA" id="ARBA00023163"/>
    </source>
</evidence>
<dbReference type="PANTHER" id="PTHR32002">
    <property type="entry name" value="PROTEIN NLP8"/>
    <property type="match status" value="1"/>
</dbReference>
<evidence type="ECO:0000256" key="2">
    <source>
        <dbReference type="ARBA" id="ARBA00023125"/>
    </source>
</evidence>
<proteinExistence type="predicted"/>
<organism evidence="8 9">
    <name type="scientific">Oryza meyeriana var. granulata</name>
    <dbReference type="NCBI Taxonomy" id="110450"/>
    <lineage>
        <taxon>Eukaryota</taxon>
        <taxon>Viridiplantae</taxon>
        <taxon>Streptophyta</taxon>
        <taxon>Embryophyta</taxon>
        <taxon>Tracheophyta</taxon>
        <taxon>Spermatophyta</taxon>
        <taxon>Magnoliopsida</taxon>
        <taxon>Liliopsida</taxon>
        <taxon>Poales</taxon>
        <taxon>Poaceae</taxon>
        <taxon>BOP clade</taxon>
        <taxon>Oryzoideae</taxon>
        <taxon>Oryzeae</taxon>
        <taxon>Oryzinae</taxon>
        <taxon>Oryza</taxon>
        <taxon>Oryza meyeriana</taxon>
    </lineage>
</organism>
<dbReference type="InterPro" id="IPR055081">
    <property type="entry name" value="NLP1-9_GAF"/>
</dbReference>
<keyword evidence="1" id="KW-0805">Transcription regulation</keyword>
<dbReference type="InterPro" id="IPR045012">
    <property type="entry name" value="NLP"/>
</dbReference>